<feature type="transmembrane region" description="Helical" evidence="1">
    <location>
        <begin position="6"/>
        <end position="25"/>
    </location>
</feature>
<keyword evidence="1" id="KW-0812">Transmembrane</keyword>
<dbReference type="EMBL" id="AXUN02000079">
    <property type="protein sequence ID" value="ETA81662.1"/>
    <property type="molecule type" value="Genomic_DNA"/>
</dbReference>
<name>V7I9Y2_9CLOT</name>
<keyword evidence="3" id="KW-1185">Reference proteome</keyword>
<dbReference type="eggNOG" id="ENOG5032Y8D">
    <property type="taxonomic scope" value="Bacteria"/>
</dbReference>
<organism evidence="2 3">
    <name type="scientific">Youngiibacter fragilis 232.1</name>
    <dbReference type="NCBI Taxonomy" id="994573"/>
    <lineage>
        <taxon>Bacteria</taxon>
        <taxon>Bacillati</taxon>
        <taxon>Bacillota</taxon>
        <taxon>Clostridia</taxon>
        <taxon>Eubacteriales</taxon>
        <taxon>Clostridiaceae</taxon>
        <taxon>Youngiibacter</taxon>
    </lineage>
</organism>
<proteinExistence type="predicted"/>
<feature type="transmembrane region" description="Helical" evidence="1">
    <location>
        <begin position="64"/>
        <end position="82"/>
    </location>
</feature>
<gene>
    <name evidence="2" type="ORF">T472_0205335</name>
</gene>
<sequence>MFSGMSIFEIGMLLCFGAAWPFSIYRSLKSGSIAGKSPFFLCIIMVGYICGILNKLLYRYDQVVFLYALNLVMVSTDFLIYIRNSRRLRGSEA</sequence>
<evidence type="ECO:0000256" key="1">
    <source>
        <dbReference type="SAM" id="Phobius"/>
    </source>
</evidence>
<dbReference type="AlphaFoldDB" id="V7I9Y2"/>
<feature type="transmembrane region" description="Helical" evidence="1">
    <location>
        <begin position="37"/>
        <end position="58"/>
    </location>
</feature>
<evidence type="ECO:0000313" key="3">
    <source>
        <dbReference type="Proteomes" id="UP000017747"/>
    </source>
</evidence>
<accession>V7I9Y2</accession>
<evidence type="ECO:0000313" key="2">
    <source>
        <dbReference type="EMBL" id="ETA81662.1"/>
    </source>
</evidence>
<protein>
    <recommendedName>
        <fullName evidence="4">PQ loop repeat protein</fullName>
    </recommendedName>
</protein>
<dbReference type="PATRIC" id="fig|994573.3.peg.999"/>
<reference evidence="2 3" key="1">
    <citation type="journal article" date="2014" name="Genome Announc.">
        <title>Genome Sequence of Youngiibacter fragilis, the Type Strain of the Genus Youngiibacter.</title>
        <authorList>
            <person name="Wawrik C.B."/>
            <person name="Callaghan A.V."/>
            <person name="Stamps B.W."/>
            <person name="Wawrik B."/>
        </authorList>
    </citation>
    <scope>NUCLEOTIDE SEQUENCE [LARGE SCALE GENOMIC DNA]</scope>
    <source>
        <strain evidence="2 3">232.1</strain>
    </source>
</reference>
<comment type="caution">
    <text evidence="2">The sequence shown here is derived from an EMBL/GenBank/DDBJ whole genome shotgun (WGS) entry which is preliminary data.</text>
</comment>
<dbReference type="STRING" id="994573.T472_0205335"/>
<evidence type="ECO:0008006" key="4">
    <source>
        <dbReference type="Google" id="ProtNLM"/>
    </source>
</evidence>
<dbReference type="Proteomes" id="UP000017747">
    <property type="component" value="Unassembled WGS sequence"/>
</dbReference>
<keyword evidence="1" id="KW-0472">Membrane</keyword>
<keyword evidence="1" id="KW-1133">Transmembrane helix</keyword>